<name>A0A8J8SDG6_9FIRM</name>
<dbReference type="KEGG" id="vgu:HYG85_18420"/>
<sequence length="140" mass="16558">MRRYKKIIILLLILVLIILVVKYISTKPTLHEENIKSITIATLPSPPKVKKITRKEDIAKFVNYYNQIKGKPLILRAFQSQKGWELLIKINKGSHTLTFIGNEIEVDGHWFVVDDEVKENVKKLYNDFNYEEMDYIMYEQ</sequence>
<evidence type="ECO:0000313" key="2">
    <source>
        <dbReference type="Proteomes" id="UP000677305"/>
    </source>
</evidence>
<gene>
    <name evidence="1" type="ORF">HYG85_18420</name>
</gene>
<evidence type="ECO:0000313" key="1">
    <source>
        <dbReference type="EMBL" id="QUH30787.1"/>
    </source>
</evidence>
<protein>
    <submittedName>
        <fullName evidence="1">Uncharacterized protein</fullName>
    </submittedName>
</protein>
<dbReference type="EMBL" id="CP058561">
    <property type="protein sequence ID" value="QUH30787.1"/>
    <property type="molecule type" value="Genomic_DNA"/>
</dbReference>
<dbReference type="RefSeq" id="WP_212690911.1">
    <property type="nucleotide sequence ID" value="NZ_CP058561.1"/>
</dbReference>
<proteinExistence type="predicted"/>
<reference evidence="1 2" key="1">
    <citation type="submission" date="2020-07" db="EMBL/GenBank/DDBJ databases">
        <title>Vallitalea guaymasensis genome.</title>
        <authorList>
            <person name="Postec A."/>
        </authorList>
    </citation>
    <scope>NUCLEOTIDE SEQUENCE [LARGE SCALE GENOMIC DNA]</scope>
    <source>
        <strain evidence="1 2">Ra1766G1</strain>
    </source>
</reference>
<dbReference type="Proteomes" id="UP000677305">
    <property type="component" value="Chromosome"/>
</dbReference>
<dbReference type="AlphaFoldDB" id="A0A8J8SDG6"/>
<keyword evidence="2" id="KW-1185">Reference proteome</keyword>
<organism evidence="1 2">
    <name type="scientific">Vallitalea guaymasensis</name>
    <dbReference type="NCBI Taxonomy" id="1185412"/>
    <lineage>
        <taxon>Bacteria</taxon>
        <taxon>Bacillati</taxon>
        <taxon>Bacillota</taxon>
        <taxon>Clostridia</taxon>
        <taxon>Lachnospirales</taxon>
        <taxon>Vallitaleaceae</taxon>
        <taxon>Vallitalea</taxon>
    </lineage>
</organism>
<accession>A0A8J8SDG6</accession>